<sequence length="496" mass="54485">MSLSLITPVEQQKPNNQAADIPLILDLDNSLLRTDVLYEQVLAFLKENPLRIFLMLHWLLKGRAYLKQQLARSIEIDVSRLPVNQELANYAKAEHDKGRMVVLATAADFQIAKRVAKRFGFINHVIASDGNTNLKGAVKGAALTKAFPQGFTYAGDSKVDLAVWEKASRAVLVETSGSVTRRAKRTVEIEAAFAPKFGVHAFLKATRLHQWVKNALVIVPLILGGKMFVAEACLNAGLAFLALGILASTTYLVNDLWDIEDDRQHWSKRNRPLASGAMSIKTAVLAIPTGLILSFAIGAIAGLPVVAVLAAYLALTLGYSFAFKRKPILDAFILAVLFTLRLVLGIVAVNVPPSPWLLVFSMFLFASLSFAKRQTEVQRMIEKGHDIDKKVAGRGYFAADLPFILGMGISSSMASVLIMVLYLTNDALVADFYANSVWLWAIPPALFLWLSRIWMICQRGELNDDPVVFALRDPKSLVICGFVGIAFAMAWAGIPF</sequence>
<feature type="transmembrane region" description="Helical" evidence="6">
    <location>
        <begin position="329"/>
        <end position="349"/>
    </location>
</feature>
<keyword evidence="3 6" id="KW-0812">Transmembrane</keyword>
<feature type="transmembrane region" description="Helical" evidence="6">
    <location>
        <begin position="437"/>
        <end position="455"/>
    </location>
</feature>
<accession>A0A364JWJ8</accession>
<evidence type="ECO:0000256" key="6">
    <source>
        <dbReference type="SAM" id="Phobius"/>
    </source>
</evidence>
<gene>
    <name evidence="7" type="ORF">C7374_103157</name>
</gene>
<dbReference type="Proteomes" id="UP000249453">
    <property type="component" value="Unassembled WGS sequence"/>
</dbReference>
<keyword evidence="8" id="KW-1185">Reference proteome</keyword>
<evidence type="ECO:0000313" key="7">
    <source>
        <dbReference type="EMBL" id="RAK31020.1"/>
    </source>
</evidence>
<dbReference type="GO" id="GO:0009247">
    <property type="term" value="P:glycolipid biosynthetic process"/>
    <property type="evidence" value="ECO:0007669"/>
    <property type="project" value="TreeGrafter"/>
</dbReference>
<dbReference type="InterPro" id="IPR039653">
    <property type="entry name" value="Prenyltransferase"/>
</dbReference>
<dbReference type="OrthoDB" id="9803632at2"/>
<dbReference type="RefSeq" id="WP_111574784.1">
    <property type="nucleotide sequence ID" value="NZ_JBHEEY010000002.1"/>
</dbReference>
<protein>
    <submittedName>
        <fullName evidence="7">4-hydroxybenzoate polyprenyltransferase</fullName>
    </submittedName>
</protein>
<keyword evidence="5 6" id="KW-0472">Membrane</keyword>
<comment type="subcellular location">
    <subcellularLocation>
        <location evidence="1">Membrane</location>
        <topology evidence="1">Multi-pass membrane protein</topology>
    </subcellularLocation>
</comment>
<feature type="transmembrane region" description="Helical" evidence="6">
    <location>
        <begin position="303"/>
        <end position="322"/>
    </location>
</feature>
<evidence type="ECO:0000256" key="4">
    <source>
        <dbReference type="ARBA" id="ARBA00022989"/>
    </source>
</evidence>
<feature type="transmembrane region" description="Helical" evidence="6">
    <location>
        <begin position="403"/>
        <end position="425"/>
    </location>
</feature>
<evidence type="ECO:0000256" key="3">
    <source>
        <dbReference type="ARBA" id="ARBA00022692"/>
    </source>
</evidence>
<comment type="caution">
    <text evidence="7">The sequence shown here is derived from an EMBL/GenBank/DDBJ whole genome shotgun (WGS) entry which is preliminary data.</text>
</comment>
<dbReference type="EMBL" id="QLMK01000003">
    <property type="protein sequence ID" value="RAK31020.1"/>
    <property type="molecule type" value="Genomic_DNA"/>
</dbReference>
<dbReference type="PANTHER" id="PTHR11048">
    <property type="entry name" value="PRENYLTRANSFERASES"/>
    <property type="match status" value="1"/>
</dbReference>
<keyword evidence="4 6" id="KW-1133">Transmembrane helix</keyword>
<dbReference type="InterPro" id="IPR036412">
    <property type="entry name" value="HAD-like_sf"/>
</dbReference>
<feature type="transmembrane region" description="Helical" evidence="6">
    <location>
        <begin position="236"/>
        <end position="257"/>
    </location>
</feature>
<feature type="transmembrane region" description="Helical" evidence="6">
    <location>
        <begin position="355"/>
        <end position="371"/>
    </location>
</feature>
<keyword evidence="2" id="KW-1003">Cell membrane</keyword>
<organism evidence="7 8">
    <name type="scientific">Falsochrobactrum ovis</name>
    <dbReference type="NCBI Taxonomy" id="1293442"/>
    <lineage>
        <taxon>Bacteria</taxon>
        <taxon>Pseudomonadati</taxon>
        <taxon>Pseudomonadota</taxon>
        <taxon>Alphaproteobacteria</taxon>
        <taxon>Hyphomicrobiales</taxon>
        <taxon>Brucellaceae</taxon>
        <taxon>Falsochrobactrum</taxon>
    </lineage>
</organism>
<dbReference type="Pfam" id="PF01040">
    <property type="entry name" value="UbiA"/>
    <property type="match status" value="1"/>
</dbReference>
<dbReference type="PANTHER" id="PTHR11048:SF5">
    <property type="entry name" value="DECAPRENYL-PHOSPHATE PHOSPHORIBOSYLTRANSFERASE"/>
    <property type="match status" value="1"/>
</dbReference>
<reference evidence="7 8" key="1">
    <citation type="submission" date="2018-06" db="EMBL/GenBank/DDBJ databases">
        <title>Genomic Encyclopedia of Type Strains, Phase IV (KMG-IV): sequencing the most valuable type-strain genomes for metagenomic binning, comparative biology and taxonomic classification.</title>
        <authorList>
            <person name="Goeker M."/>
        </authorList>
    </citation>
    <scope>NUCLEOTIDE SEQUENCE [LARGE SCALE GENOMIC DNA]</scope>
    <source>
        <strain evidence="7 8">DSM 26720</strain>
    </source>
</reference>
<dbReference type="GO" id="GO:0016765">
    <property type="term" value="F:transferase activity, transferring alkyl or aryl (other than methyl) groups"/>
    <property type="evidence" value="ECO:0007669"/>
    <property type="project" value="InterPro"/>
</dbReference>
<dbReference type="InterPro" id="IPR000537">
    <property type="entry name" value="UbiA_prenyltransferase"/>
</dbReference>
<dbReference type="AlphaFoldDB" id="A0A364JWJ8"/>
<evidence type="ECO:0000313" key="8">
    <source>
        <dbReference type="Proteomes" id="UP000249453"/>
    </source>
</evidence>
<evidence type="ECO:0000256" key="5">
    <source>
        <dbReference type="ARBA" id="ARBA00023136"/>
    </source>
</evidence>
<evidence type="ECO:0000256" key="1">
    <source>
        <dbReference type="ARBA" id="ARBA00004141"/>
    </source>
</evidence>
<evidence type="ECO:0000256" key="2">
    <source>
        <dbReference type="ARBA" id="ARBA00022475"/>
    </source>
</evidence>
<name>A0A364JWJ8_9HYPH</name>
<feature type="transmembrane region" description="Helical" evidence="6">
    <location>
        <begin position="476"/>
        <end position="494"/>
    </location>
</feature>
<dbReference type="NCBIfam" id="NF006088">
    <property type="entry name" value="PRK08238.1"/>
    <property type="match status" value="1"/>
</dbReference>
<dbReference type="Gene3D" id="3.40.50.1000">
    <property type="entry name" value="HAD superfamily/HAD-like"/>
    <property type="match status" value="1"/>
</dbReference>
<dbReference type="SUPFAM" id="SSF56784">
    <property type="entry name" value="HAD-like"/>
    <property type="match status" value="1"/>
</dbReference>
<dbReference type="InterPro" id="IPR023214">
    <property type="entry name" value="HAD_sf"/>
</dbReference>
<dbReference type="Gene3D" id="1.10.357.140">
    <property type="entry name" value="UbiA prenyltransferase"/>
    <property type="match status" value="1"/>
</dbReference>
<dbReference type="CDD" id="cd13963">
    <property type="entry name" value="PT_UbiA_2"/>
    <property type="match status" value="1"/>
</dbReference>
<dbReference type="InterPro" id="IPR044878">
    <property type="entry name" value="UbiA_sf"/>
</dbReference>
<proteinExistence type="predicted"/>
<dbReference type="GO" id="GO:0005886">
    <property type="term" value="C:plasma membrane"/>
    <property type="evidence" value="ECO:0007669"/>
    <property type="project" value="TreeGrafter"/>
</dbReference>
<keyword evidence="7" id="KW-0808">Transferase</keyword>
<feature type="transmembrane region" description="Helical" evidence="6">
    <location>
        <begin position="278"/>
        <end position="297"/>
    </location>
</feature>